<reference evidence="6 7" key="1">
    <citation type="submission" date="2019-12" db="EMBL/GenBank/DDBJ databases">
        <title>Paenibacillus sp. nov., an endophytic bacterium isolated from the stem of Dendrobium.</title>
        <authorList>
            <person name="Zhao R."/>
        </authorList>
    </citation>
    <scope>NUCLEOTIDE SEQUENCE [LARGE SCALE GENOMIC DNA]</scope>
    <source>
        <strain evidence="6 7">HJL G12</strain>
    </source>
</reference>
<keyword evidence="3" id="KW-0328">Glycosyltransferase</keyword>
<feature type="domain" description="Glycosyltransferase 2-like" evidence="5">
    <location>
        <begin position="6"/>
        <end position="114"/>
    </location>
</feature>
<dbReference type="Proteomes" id="UP000460318">
    <property type="component" value="Unassembled WGS sequence"/>
</dbReference>
<protein>
    <submittedName>
        <fullName evidence="6">Glycosyltransferase</fullName>
    </submittedName>
</protein>
<accession>A0A7X3IMJ4</accession>
<gene>
    <name evidence="6" type="ORF">GRF59_24060</name>
</gene>
<keyword evidence="4 6" id="KW-0808">Transferase</keyword>
<evidence type="ECO:0000256" key="1">
    <source>
        <dbReference type="ARBA" id="ARBA00004776"/>
    </source>
</evidence>
<dbReference type="EMBL" id="WUBI01000004">
    <property type="protein sequence ID" value="MWV46689.1"/>
    <property type="molecule type" value="Genomic_DNA"/>
</dbReference>
<dbReference type="GO" id="GO:0016757">
    <property type="term" value="F:glycosyltransferase activity"/>
    <property type="evidence" value="ECO:0007669"/>
    <property type="project" value="UniProtKB-KW"/>
</dbReference>
<proteinExistence type="inferred from homology"/>
<dbReference type="PANTHER" id="PTHR43179:SF12">
    <property type="entry name" value="GALACTOFURANOSYLTRANSFERASE GLFT2"/>
    <property type="match status" value="1"/>
</dbReference>
<evidence type="ECO:0000256" key="4">
    <source>
        <dbReference type="ARBA" id="ARBA00022679"/>
    </source>
</evidence>
<evidence type="ECO:0000313" key="6">
    <source>
        <dbReference type="EMBL" id="MWV46689.1"/>
    </source>
</evidence>
<dbReference type="InterPro" id="IPR029044">
    <property type="entry name" value="Nucleotide-diphossugar_trans"/>
</dbReference>
<dbReference type="Gene3D" id="3.90.550.10">
    <property type="entry name" value="Spore Coat Polysaccharide Biosynthesis Protein SpsA, Chain A"/>
    <property type="match status" value="1"/>
</dbReference>
<organism evidence="6 7">
    <name type="scientific">Paenibacillus dendrobii</name>
    <dbReference type="NCBI Taxonomy" id="2691084"/>
    <lineage>
        <taxon>Bacteria</taxon>
        <taxon>Bacillati</taxon>
        <taxon>Bacillota</taxon>
        <taxon>Bacilli</taxon>
        <taxon>Bacillales</taxon>
        <taxon>Paenibacillaceae</taxon>
        <taxon>Paenibacillus</taxon>
    </lineage>
</organism>
<dbReference type="PANTHER" id="PTHR43179">
    <property type="entry name" value="RHAMNOSYLTRANSFERASE WBBL"/>
    <property type="match status" value="1"/>
</dbReference>
<name>A0A7X3IMJ4_9BACL</name>
<comment type="similarity">
    <text evidence="2">Belongs to the glycosyltransferase 2 family.</text>
</comment>
<dbReference type="InterPro" id="IPR001173">
    <property type="entry name" value="Glyco_trans_2-like"/>
</dbReference>
<evidence type="ECO:0000313" key="7">
    <source>
        <dbReference type="Proteomes" id="UP000460318"/>
    </source>
</evidence>
<evidence type="ECO:0000259" key="5">
    <source>
        <dbReference type="Pfam" id="PF00535"/>
    </source>
</evidence>
<sequence>MTKRVSVHIVTFNSEHDILDCLEAVQAQTYPIERVVVVDNHSTDRTLDKVSSFKVGLGSKLHVISNQDNKGFAPGHNQAIAATDSDYVLVLNPDVALDPEYVEFLVNYLEDHSDVGSATGKLLLKSNPQIVDSTGLIMNKAYRAFDRGAGEPASQWMDSGNVFGVSGAAAFYSRIMIDDISMNGEFFDNDFFAYKEDVDVAWRARLLGWKSYYCASAVGYHARGWKKGGRHKQLLFIRRVSYINRYKMMYKNGSRKHWFKCLLHTLPYEIASNGYFLLREPQVLGAWKSFGEQRKNLKRKRKAILEKRRTQ</sequence>
<dbReference type="SUPFAM" id="SSF53448">
    <property type="entry name" value="Nucleotide-diphospho-sugar transferases"/>
    <property type="match status" value="1"/>
</dbReference>
<dbReference type="RefSeq" id="WP_160500249.1">
    <property type="nucleotide sequence ID" value="NZ_WUBI01000004.1"/>
</dbReference>
<evidence type="ECO:0000256" key="3">
    <source>
        <dbReference type="ARBA" id="ARBA00022676"/>
    </source>
</evidence>
<dbReference type="AlphaFoldDB" id="A0A7X3IMJ4"/>
<dbReference type="CDD" id="cd04186">
    <property type="entry name" value="GT_2_like_c"/>
    <property type="match status" value="1"/>
</dbReference>
<comment type="caution">
    <text evidence="6">The sequence shown here is derived from an EMBL/GenBank/DDBJ whole genome shotgun (WGS) entry which is preliminary data.</text>
</comment>
<dbReference type="Pfam" id="PF00535">
    <property type="entry name" value="Glycos_transf_2"/>
    <property type="match status" value="1"/>
</dbReference>
<comment type="pathway">
    <text evidence="1">Cell wall biogenesis; cell wall polysaccharide biosynthesis.</text>
</comment>
<evidence type="ECO:0000256" key="2">
    <source>
        <dbReference type="ARBA" id="ARBA00006739"/>
    </source>
</evidence>
<keyword evidence="7" id="KW-1185">Reference proteome</keyword>